<dbReference type="InterPro" id="IPR013830">
    <property type="entry name" value="SGNH_hydro"/>
</dbReference>
<dbReference type="Pfam" id="PF13472">
    <property type="entry name" value="Lipase_GDSL_2"/>
    <property type="match status" value="1"/>
</dbReference>
<comment type="caution">
    <text evidence="3">The sequence shown here is derived from an EMBL/GenBank/DDBJ whole genome shotgun (WGS) entry which is preliminary data.</text>
</comment>
<keyword evidence="3" id="KW-0378">Hydrolase</keyword>
<accession>A0ABT3ZTA6</accession>
<dbReference type="GO" id="GO:0016787">
    <property type="term" value="F:hydrolase activity"/>
    <property type="evidence" value="ECO:0007669"/>
    <property type="project" value="UniProtKB-KW"/>
</dbReference>
<dbReference type="InterPro" id="IPR036514">
    <property type="entry name" value="SGNH_hydro_sf"/>
</dbReference>
<sequence length="286" mass="31015">MKNLLFYAALTLISSAATASPLAPVYAWGDSLTYGVNATDTAHSWPALLAQKTGRPVTNLGYPGQTSTGIAERFGAIPLRIVRGGEIPSSGATEIQLADVEVFDGYSPLPFPVSLAGVRGDIRERPMQEFTRASSGSPVKFAAGSALVIPAPYSPGSIAVIWACRNDVVRDWNTKICLDNISAIVDKARARNQNFLILSVLTSNEEKPSDSRYEKVVEINDNLKKLYPGNYLDVEDILMKKIPGKIGTISPNFRIRNGHDDGIHLNDSGYEVVANSVAELIAMRHW</sequence>
<dbReference type="SUPFAM" id="SSF52266">
    <property type="entry name" value="SGNH hydrolase"/>
    <property type="match status" value="2"/>
</dbReference>
<evidence type="ECO:0000259" key="2">
    <source>
        <dbReference type="Pfam" id="PF13472"/>
    </source>
</evidence>
<dbReference type="RefSeq" id="WP_267849726.1">
    <property type="nucleotide sequence ID" value="NZ_JAPMXC010000012.1"/>
</dbReference>
<evidence type="ECO:0000256" key="1">
    <source>
        <dbReference type="SAM" id="SignalP"/>
    </source>
</evidence>
<protein>
    <submittedName>
        <fullName evidence="3">SGNH/GDSL hydrolase family protein</fullName>
    </submittedName>
</protein>
<evidence type="ECO:0000313" key="3">
    <source>
        <dbReference type="EMBL" id="MCY0389794.1"/>
    </source>
</evidence>
<evidence type="ECO:0000313" key="4">
    <source>
        <dbReference type="Proteomes" id="UP001082899"/>
    </source>
</evidence>
<feature type="domain" description="SGNH hydrolase-type esterase" evidence="2">
    <location>
        <begin position="28"/>
        <end position="76"/>
    </location>
</feature>
<dbReference type="EMBL" id="JAPMXC010000012">
    <property type="protein sequence ID" value="MCY0389794.1"/>
    <property type="molecule type" value="Genomic_DNA"/>
</dbReference>
<keyword evidence="1" id="KW-0732">Signal</keyword>
<gene>
    <name evidence="3" type="ORF">OVY01_21875</name>
</gene>
<dbReference type="Gene3D" id="3.40.50.1110">
    <property type="entry name" value="SGNH hydrolase"/>
    <property type="match status" value="2"/>
</dbReference>
<proteinExistence type="predicted"/>
<dbReference type="Proteomes" id="UP001082899">
    <property type="component" value="Unassembled WGS sequence"/>
</dbReference>
<feature type="chain" id="PRO_5046980005" evidence="1">
    <location>
        <begin position="20"/>
        <end position="286"/>
    </location>
</feature>
<keyword evidence="4" id="KW-1185">Reference proteome</keyword>
<reference evidence="3" key="1">
    <citation type="submission" date="2022-11" db="EMBL/GenBank/DDBJ databases">
        <title>Robbsia betulipollinis sp. nov., isolated from pollen of birch (Betula pendula).</title>
        <authorList>
            <person name="Shi H."/>
            <person name="Ambika Manirajan B."/>
            <person name="Ratering S."/>
            <person name="Geissler-Plaum R."/>
            <person name="Schnell S."/>
        </authorList>
    </citation>
    <scope>NUCLEOTIDE SEQUENCE</scope>
    <source>
        <strain evidence="3">Bb-Pol-6</strain>
    </source>
</reference>
<name>A0ABT3ZTA6_9BURK</name>
<feature type="signal peptide" evidence="1">
    <location>
        <begin position="1"/>
        <end position="19"/>
    </location>
</feature>
<organism evidence="3 4">
    <name type="scientific">Robbsia betulipollinis</name>
    <dbReference type="NCBI Taxonomy" id="2981849"/>
    <lineage>
        <taxon>Bacteria</taxon>
        <taxon>Pseudomonadati</taxon>
        <taxon>Pseudomonadota</taxon>
        <taxon>Betaproteobacteria</taxon>
        <taxon>Burkholderiales</taxon>
        <taxon>Burkholderiaceae</taxon>
        <taxon>Robbsia</taxon>
    </lineage>
</organism>